<keyword evidence="1" id="KW-0479">Metal-binding</keyword>
<sequence>MQVRLDLPFCPLCRTPFGSNMNLRLNIDLNDALERMKTMACVERYEGSQVNSLSESDGGLTFLEETDPWIQVSVSQKGHTECLSSVEHVSYHANSDINRGPQEIKSETPRPEVNMRNVLSGLYTIVTGRNLSDPHQEEPPEATSELASEEFVQTVTALWPEANLPSAPPLMHVDEGDNHSIQTILEAEPPQWVPDSVASCCMHCESPFKLLVCRRHHCRFCGGIFCSACSIGKCLLPIKFRERNPQRVCDICYEKLEPLQGFLMKYVSNASQIATHDVIDWTCLRGWLNTPLGLSMEQEIYKSSNVLRNYCQIARLKGEGSIPVSVLQGAKGLAILTVVKAGMVLTYKLGTGLVIARRENGSWSAPSAILSFGLGWGVQVGAELTDFVILLRNSAAVKAFSSRMHFSLGGGLSAAAGPLGRVVEADFRAGDQGIAACYTYSCSKGAFVGLSLEGNIVALRTERNTQFYGDPYLTPTDILLGPVESPRAAKPLYSALHDLFESLEG</sequence>
<comment type="caution">
    <text evidence="6">The sequence shown here is derived from an EMBL/GenBank/DDBJ whole genome shotgun (WGS) entry which is preliminary data.</text>
</comment>
<evidence type="ECO:0000313" key="7">
    <source>
        <dbReference type="Proteomes" id="UP000824469"/>
    </source>
</evidence>
<dbReference type="AlphaFoldDB" id="A0AA38FKK9"/>
<feature type="domain" description="FYVE-type" evidence="5">
    <location>
        <begin position="195"/>
        <end position="257"/>
    </location>
</feature>
<dbReference type="GO" id="GO:0035091">
    <property type="term" value="F:phosphatidylinositol binding"/>
    <property type="evidence" value="ECO:0007669"/>
    <property type="project" value="TreeGrafter"/>
</dbReference>
<dbReference type="EMBL" id="JAHRHJ020000008">
    <property type="protein sequence ID" value="KAH9305581.1"/>
    <property type="molecule type" value="Genomic_DNA"/>
</dbReference>
<dbReference type="PANTHER" id="PTHR15629:SF2">
    <property type="entry name" value="SH3 DOMAIN-CONTAINING YSC84-LIKE PROTEIN 1"/>
    <property type="match status" value="1"/>
</dbReference>
<dbReference type="OMA" id="GRCLMPS"/>
<dbReference type="Gene3D" id="3.30.40.10">
    <property type="entry name" value="Zinc/RING finger domain, C3HC4 (zinc finger)"/>
    <property type="match status" value="1"/>
</dbReference>
<keyword evidence="2 4" id="KW-0863">Zinc-finger</keyword>
<evidence type="ECO:0000313" key="6">
    <source>
        <dbReference type="EMBL" id="KAH9305581.1"/>
    </source>
</evidence>
<evidence type="ECO:0000256" key="4">
    <source>
        <dbReference type="PROSITE-ProRule" id="PRU00091"/>
    </source>
</evidence>
<dbReference type="CDD" id="cd11526">
    <property type="entry name" value="SYLF_FYVE"/>
    <property type="match status" value="1"/>
</dbReference>
<proteinExistence type="predicted"/>
<dbReference type="SMART" id="SM00064">
    <property type="entry name" value="FYVE"/>
    <property type="match status" value="1"/>
</dbReference>
<dbReference type="GO" id="GO:0008270">
    <property type="term" value="F:zinc ion binding"/>
    <property type="evidence" value="ECO:0007669"/>
    <property type="project" value="UniProtKB-KW"/>
</dbReference>
<dbReference type="InterPro" id="IPR000306">
    <property type="entry name" value="Znf_FYVE"/>
</dbReference>
<evidence type="ECO:0000259" key="5">
    <source>
        <dbReference type="PROSITE" id="PS50178"/>
    </source>
</evidence>
<dbReference type="InterPro" id="IPR017455">
    <property type="entry name" value="Znf_FYVE-rel"/>
</dbReference>
<dbReference type="InterPro" id="IPR007461">
    <property type="entry name" value="Ysc84_actin-binding"/>
</dbReference>
<dbReference type="PROSITE" id="PS50178">
    <property type="entry name" value="ZF_FYVE"/>
    <property type="match status" value="1"/>
</dbReference>
<dbReference type="FunFam" id="3.30.40.10:FF:000151">
    <property type="entry name" value="Zinc finger family protein"/>
    <property type="match status" value="1"/>
</dbReference>
<dbReference type="Pfam" id="PF01363">
    <property type="entry name" value="FYVE"/>
    <property type="match status" value="1"/>
</dbReference>
<gene>
    <name evidence="6" type="ORF">KI387_009985</name>
</gene>
<accession>A0AA38FKK9</accession>
<protein>
    <recommendedName>
        <fullName evidence="5">FYVE-type domain-containing protein</fullName>
    </recommendedName>
</protein>
<dbReference type="PANTHER" id="PTHR15629">
    <property type="entry name" value="SH3YL1 PROTEIN"/>
    <property type="match status" value="1"/>
</dbReference>
<evidence type="ECO:0000256" key="2">
    <source>
        <dbReference type="ARBA" id="ARBA00022771"/>
    </source>
</evidence>
<dbReference type="InterPro" id="IPR051702">
    <property type="entry name" value="SH3_domain_YSC84-like"/>
</dbReference>
<dbReference type="InterPro" id="IPR011011">
    <property type="entry name" value="Znf_FYVE_PHD"/>
</dbReference>
<name>A0AA38FKK9_TAXCH</name>
<dbReference type="SUPFAM" id="SSF57903">
    <property type="entry name" value="FYVE/PHD zinc finger"/>
    <property type="match status" value="1"/>
</dbReference>
<keyword evidence="3" id="KW-0862">Zinc</keyword>
<reference evidence="6 7" key="1">
    <citation type="journal article" date="2021" name="Nat. Plants">
        <title>The Taxus genome provides insights into paclitaxel biosynthesis.</title>
        <authorList>
            <person name="Xiong X."/>
            <person name="Gou J."/>
            <person name="Liao Q."/>
            <person name="Li Y."/>
            <person name="Zhou Q."/>
            <person name="Bi G."/>
            <person name="Li C."/>
            <person name="Du R."/>
            <person name="Wang X."/>
            <person name="Sun T."/>
            <person name="Guo L."/>
            <person name="Liang H."/>
            <person name="Lu P."/>
            <person name="Wu Y."/>
            <person name="Zhang Z."/>
            <person name="Ro D.K."/>
            <person name="Shang Y."/>
            <person name="Huang S."/>
            <person name="Yan J."/>
        </authorList>
    </citation>
    <scope>NUCLEOTIDE SEQUENCE [LARGE SCALE GENOMIC DNA]</scope>
    <source>
        <strain evidence="6">Ta-2019</strain>
    </source>
</reference>
<organism evidence="6 7">
    <name type="scientific">Taxus chinensis</name>
    <name type="common">Chinese yew</name>
    <name type="synonym">Taxus wallichiana var. chinensis</name>
    <dbReference type="NCBI Taxonomy" id="29808"/>
    <lineage>
        <taxon>Eukaryota</taxon>
        <taxon>Viridiplantae</taxon>
        <taxon>Streptophyta</taxon>
        <taxon>Embryophyta</taxon>
        <taxon>Tracheophyta</taxon>
        <taxon>Spermatophyta</taxon>
        <taxon>Pinopsida</taxon>
        <taxon>Pinidae</taxon>
        <taxon>Conifers II</taxon>
        <taxon>Cupressales</taxon>
        <taxon>Taxaceae</taxon>
        <taxon>Taxus</taxon>
    </lineage>
</organism>
<evidence type="ECO:0000256" key="3">
    <source>
        <dbReference type="ARBA" id="ARBA00022833"/>
    </source>
</evidence>
<dbReference type="InterPro" id="IPR013083">
    <property type="entry name" value="Znf_RING/FYVE/PHD"/>
</dbReference>
<evidence type="ECO:0000256" key="1">
    <source>
        <dbReference type="ARBA" id="ARBA00022723"/>
    </source>
</evidence>
<dbReference type="Proteomes" id="UP000824469">
    <property type="component" value="Unassembled WGS sequence"/>
</dbReference>
<dbReference type="Pfam" id="PF04366">
    <property type="entry name" value="Ysc84"/>
    <property type="match status" value="1"/>
</dbReference>
<keyword evidence="7" id="KW-1185">Reference proteome</keyword>